<dbReference type="InterPro" id="IPR011032">
    <property type="entry name" value="GroES-like_sf"/>
</dbReference>
<comment type="caution">
    <text evidence="3">The sequence shown here is derived from an EMBL/GenBank/DDBJ whole genome shotgun (WGS) entry which is preliminary data.</text>
</comment>
<dbReference type="VEuPathDB" id="AmoebaDB:FDP41_002328"/>
<dbReference type="SMART" id="SM00829">
    <property type="entry name" value="PKS_ER"/>
    <property type="match status" value="1"/>
</dbReference>
<dbReference type="SUPFAM" id="SSF50129">
    <property type="entry name" value="GroES-like"/>
    <property type="match status" value="1"/>
</dbReference>
<protein>
    <recommendedName>
        <fullName evidence="2">Enoyl reductase (ER) domain-containing protein</fullName>
    </recommendedName>
</protein>
<dbReference type="Gene3D" id="3.40.50.720">
    <property type="entry name" value="NAD(P)-binding Rossmann-like Domain"/>
    <property type="match status" value="1"/>
</dbReference>
<dbReference type="VEuPathDB" id="AmoebaDB:NfTy_042480"/>
<dbReference type="GO" id="GO:0005739">
    <property type="term" value="C:mitochondrion"/>
    <property type="evidence" value="ECO:0007669"/>
    <property type="project" value="TreeGrafter"/>
</dbReference>
<organism evidence="3 4">
    <name type="scientific">Naegleria fowleri</name>
    <name type="common">Brain eating amoeba</name>
    <dbReference type="NCBI Taxonomy" id="5763"/>
    <lineage>
        <taxon>Eukaryota</taxon>
        <taxon>Discoba</taxon>
        <taxon>Heterolobosea</taxon>
        <taxon>Tetramitia</taxon>
        <taxon>Eutetramitia</taxon>
        <taxon>Vahlkampfiidae</taxon>
        <taxon>Naegleria</taxon>
    </lineage>
</organism>
<dbReference type="InterPro" id="IPR020843">
    <property type="entry name" value="ER"/>
</dbReference>
<dbReference type="Pfam" id="PF08240">
    <property type="entry name" value="ADH_N"/>
    <property type="match status" value="1"/>
</dbReference>
<name>A0A6A5BXM1_NAEFO</name>
<dbReference type="Gene3D" id="3.90.180.10">
    <property type="entry name" value="Medium-chain alcohol dehydrogenases, catalytic domain"/>
    <property type="match status" value="2"/>
</dbReference>
<dbReference type="InterPro" id="IPR050700">
    <property type="entry name" value="YIM1/Zinc_Alcohol_DH_Fams"/>
</dbReference>
<reference evidence="3 4" key="1">
    <citation type="journal article" date="2019" name="Sci. Rep.">
        <title>Nanopore sequencing improves the draft genome of the human pathogenic amoeba Naegleria fowleri.</title>
        <authorList>
            <person name="Liechti N."/>
            <person name="Schurch N."/>
            <person name="Bruggmann R."/>
            <person name="Wittwer M."/>
        </authorList>
    </citation>
    <scope>NUCLEOTIDE SEQUENCE [LARGE SCALE GENOMIC DNA]</scope>
    <source>
        <strain evidence="3 4">ATCC 30894</strain>
    </source>
</reference>
<evidence type="ECO:0000256" key="1">
    <source>
        <dbReference type="SAM" id="MobiDB-lite"/>
    </source>
</evidence>
<dbReference type="InterPro" id="IPR013154">
    <property type="entry name" value="ADH-like_N"/>
</dbReference>
<evidence type="ECO:0000313" key="3">
    <source>
        <dbReference type="EMBL" id="KAF0978508.1"/>
    </source>
</evidence>
<dbReference type="AlphaFoldDB" id="A0A6A5BXM1"/>
<dbReference type="PANTHER" id="PTHR11695:SF294">
    <property type="entry name" value="RETICULON-4-INTERACTING PROTEIN 1, MITOCHONDRIAL"/>
    <property type="match status" value="1"/>
</dbReference>
<feature type="domain" description="Enoyl reductase (ER)" evidence="2">
    <location>
        <begin position="42"/>
        <end position="459"/>
    </location>
</feature>
<sequence length="464" mass="52127">MASHPTLIHNKTNESSSSSSSDEPHHSYPRTMRAHLVENYCDHPDFILKQDFPVPPLLSDTQLLVHLKAFSLNPADYKTRNGCAKLLFPLRFPAVLGKDGSGQVVATGSKVLKFKPGDSIVGCQSGNRSGTFAEFAVFEESECTLKPKELSHVQASAFPTAGLTMIEAFRTHPEMAPIIERESQKLLNDDRNQFNDDDYQHKPNEEQEREDDDQHKPKLNIMIIGASGGIGCMSLMFVKNFLSRFFRVNKLIAVCSGKNERVVSELGANVVIDYMKTSARHGPQTIHDEGEVNDDENSRLPSVCQLLRKEHGVEFVDFVLDCYGGYYYYDDVCSHLSNSNVVTSNGSVKRTFFTTVNPPGIDSLNFTNLLKMAYLMLSTKMKSWLSYSYPVFQLASFEATNERYFKLLLEQVAIASCDAKNMEQTIMVENLPLTVYSFDEIKEAHVVLESKRAVGKLVIDMEKE</sequence>
<accession>A0A6A5BXM1</accession>
<proteinExistence type="predicted"/>
<feature type="compositionally biased region" description="Basic and acidic residues" evidence="1">
    <location>
        <begin position="190"/>
        <end position="216"/>
    </location>
</feature>
<dbReference type="VEuPathDB" id="AmoebaDB:NF0007870"/>
<dbReference type="OMA" id="VFEESEC"/>
<dbReference type="PANTHER" id="PTHR11695">
    <property type="entry name" value="ALCOHOL DEHYDROGENASE RELATED"/>
    <property type="match status" value="1"/>
</dbReference>
<dbReference type="Pfam" id="PF13602">
    <property type="entry name" value="ADH_zinc_N_2"/>
    <property type="match status" value="1"/>
</dbReference>
<feature type="region of interest" description="Disordered" evidence="1">
    <location>
        <begin position="1"/>
        <end position="28"/>
    </location>
</feature>
<dbReference type="GO" id="GO:0016491">
    <property type="term" value="F:oxidoreductase activity"/>
    <property type="evidence" value="ECO:0007669"/>
    <property type="project" value="InterPro"/>
</dbReference>
<dbReference type="RefSeq" id="XP_044563221.1">
    <property type="nucleotide sequence ID" value="XM_044705510.1"/>
</dbReference>
<evidence type="ECO:0000259" key="2">
    <source>
        <dbReference type="SMART" id="SM00829"/>
    </source>
</evidence>
<dbReference type="SUPFAM" id="SSF51735">
    <property type="entry name" value="NAD(P)-binding Rossmann-fold domains"/>
    <property type="match status" value="1"/>
</dbReference>
<feature type="region of interest" description="Disordered" evidence="1">
    <location>
        <begin position="190"/>
        <end position="217"/>
    </location>
</feature>
<dbReference type="InterPro" id="IPR036291">
    <property type="entry name" value="NAD(P)-bd_dom_sf"/>
</dbReference>
<keyword evidence="4" id="KW-1185">Reference proteome</keyword>
<gene>
    <name evidence="3" type="ORF">FDP41_002328</name>
</gene>
<dbReference type="Proteomes" id="UP000444721">
    <property type="component" value="Unassembled WGS sequence"/>
</dbReference>
<evidence type="ECO:0000313" key="4">
    <source>
        <dbReference type="Proteomes" id="UP000444721"/>
    </source>
</evidence>
<dbReference type="EMBL" id="VFQX01000029">
    <property type="protein sequence ID" value="KAF0978508.1"/>
    <property type="molecule type" value="Genomic_DNA"/>
</dbReference>
<dbReference type="OrthoDB" id="201656at2759"/>
<dbReference type="GeneID" id="68109546"/>